<dbReference type="Pfam" id="PF00324">
    <property type="entry name" value="AA_permease"/>
    <property type="match status" value="1"/>
</dbReference>
<evidence type="ECO:0000256" key="9">
    <source>
        <dbReference type="ARBA" id="ARBA00023065"/>
    </source>
</evidence>
<sequence length="706" mass="78252">MESNERNKLSNGDVISNKDIDWSRYGLHNNTETQKNNETQRNNRQYEEFGSEMYQTGANELFAQEYSADPWWKSNFFISQPVLFGTWDGVFTSCLINIFGVIVFLRSGWIVGQAGSFNAVLIILCTVCIALVTVLSAVGICERCRVESGGVYFLLSHVLGSRFGGSIGLLYCFGQAVGCALNVLGFGESMAGLVGLESAWAERGFACTAVILLSIINIAGVKWVIKLQFILLLILLLAGVDFMVGSFTHINVEAGFEGWLSGNLKNNTFTNYQDGYSWFTVFGVFFPTVTGVLAGINMSGDLKHPSTDIPNGTLAAVGTGTFLYLCFSIFLAATCTRKALLTNFMIASTVSAISVLLLAGLYVSSFSSCLGAMYGTPRVLQSIASQNVLPGISCLQRGKGPNKVPVYAMLVVAVVTLTFIITGQINTLAPIVTMPFLLTYACLDYAYFALAQTFDIQLSREQRFRTQSPTFDRDYGSASRNNSITDTDNDLDNLFPERIRHKNLIRNPSLSENNVYIDSSPSVDENGSGTDTAERKIHIHNKLGNWYSPLCNRWFSLLGCLIKLLIMFLVHWSYAIANIVVVFLVWSYIGHANPAVKPGVSSEFKLFKWLKMLLLRIMGRKVYDYEQIVVTPVHPGVETCSAQLNEENEDFAGRRRYHQTATVTGQCRIINEQSHMTFGTSLLNYIRQLKCHTARSISKMEGPYIQ</sequence>
<dbReference type="Gene3D" id="1.20.1740.10">
    <property type="entry name" value="Amino acid/polyamine transporter I"/>
    <property type="match status" value="1"/>
</dbReference>
<evidence type="ECO:0000259" key="14">
    <source>
        <dbReference type="Pfam" id="PF00324"/>
    </source>
</evidence>
<dbReference type="GO" id="GO:0015379">
    <property type="term" value="F:potassium:chloride symporter activity"/>
    <property type="evidence" value="ECO:0007669"/>
    <property type="project" value="TreeGrafter"/>
</dbReference>
<dbReference type="GO" id="GO:0016020">
    <property type="term" value="C:membrane"/>
    <property type="evidence" value="ECO:0007669"/>
    <property type="project" value="UniProtKB-SubCell"/>
</dbReference>
<dbReference type="AlphaFoldDB" id="A0A2A3EIJ1"/>
<keyword evidence="6" id="KW-0769">Symport</keyword>
<dbReference type="EMBL" id="KZ288232">
    <property type="protein sequence ID" value="PBC31537.1"/>
    <property type="molecule type" value="Genomic_DNA"/>
</dbReference>
<feature type="transmembrane region" description="Helical" evidence="13">
    <location>
        <begin position="162"/>
        <end position="183"/>
    </location>
</feature>
<feature type="transmembrane region" description="Helical" evidence="13">
    <location>
        <begin position="276"/>
        <end position="300"/>
    </location>
</feature>
<keyword evidence="11" id="KW-0868">Chloride</keyword>
<dbReference type="PANTHER" id="PTHR11827">
    <property type="entry name" value="SOLUTE CARRIER FAMILY 12, CATION COTRANSPORTERS"/>
    <property type="match status" value="1"/>
</dbReference>
<comment type="subcellular location">
    <subcellularLocation>
        <location evidence="1">Membrane</location>
        <topology evidence="1">Multi-pass membrane protein</topology>
    </subcellularLocation>
</comment>
<feature type="transmembrane region" description="Helical" evidence="13">
    <location>
        <begin position="564"/>
        <end position="589"/>
    </location>
</feature>
<dbReference type="Proteomes" id="UP000242457">
    <property type="component" value="Unassembled WGS sequence"/>
</dbReference>
<reference evidence="15 16" key="1">
    <citation type="submission" date="2014-07" db="EMBL/GenBank/DDBJ databases">
        <title>Genomic and transcriptomic analysis on Apis cerana provide comprehensive insights into honey bee biology.</title>
        <authorList>
            <person name="Diao Q."/>
            <person name="Sun L."/>
            <person name="Zheng H."/>
            <person name="Zheng H."/>
            <person name="Xu S."/>
            <person name="Wang S."/>
            <person name="Zeng Z."/>
            <person name="Hu F."/>
            <person name="Su S."/>
            <person name="Wu J."/>
        </authorList>
    </citation>
    <scope>NUCLEOTIDE SEQUENCE [LARGE SCALE GENOMIC DNA]</scope>
    <source>
        <tissue evidence="15">Pupae without intestine</tissue>
    </source>
</reference>
<feature type="transmembrane region" description="Helical" evidence="13">
    <location>
        <begin position="203"/>
        <end position="225"/>
    </location>
</feature>
<evidence type="ECO:0000256" key="1">
    <source>
        <dbReference type="ARBA" id="ARBA00004141"/>
    </source>
</evidence>
<keyword evidence="8 13" id="KW-1133">Transmembrane helix</keyword>
<keyword evidence="10 13" id="KW-0472">Membrane</keyword>
<evidence type="ECO:0000256" key="5">
    <source>
        <dbReference type="ARBA" id="ARBA00022692"/>
    </source>
</evidence>
<evidence type="ECO:0000313" key="15">
    <source>
        <dbReference type="EMBL" id="PBC31537.1"/>
    </source>
</evidence>
<evidence type="ECO:0000256" key="7">
    <source>
        <dbReference type="ARBA" id="ARBA00022958"/>
    </source>
</evidence>
<dbReference type="GO" id="GO:1990573">
    <property type="term" value="P:potassium ion import across plasma membrane"/>
    <property type="evidence" value="ECO:0007669"/>
    <property type="project" value="TreeGrafter"/>
</dbReference>
<gene>
    <name evidence="15" type="ORF">APICC_07127</name>
</gene>
<feature type="transmembrane region" description="Helical" evidence="13">
    <location>
        <begin position="312"/>
        <end position="333"/>
    </location>
</feature>
<accession>A0A2A3EIJ1</accession>
<evidence type="ECO:0000256" key="6">
    <source>
        <dbReference type="ARBA" id="ARBA00022847"/>
    </source>
</evidence>
<evidence type="ECO:0000256" key="12">
    <source>
        <dbReference type="ARBA" id="ARBA00073711"/>
    </source>
</evidence>
<evidence type="ECO:0000256" key="10">
    <source>
        <dbReference type="ARBA" id="ARBA00023136"/>
    </source>
</evidence>
<name>A0A2A3EIJ1_APICC</name>
<keyword evidence="16" id="KW-1185">Reference proteome</keyword>
<evidence type="ECO:0000256" key="2">
    <source>
        <dbReference type="ARBA" id="ARBA00010593"/>
    </source>
</evidence>
<dbReference type="OrthoDB" id="2020542at2759"/>
<feature type="transmembrane region" description="Helical" evidence="13">
    <location>
        <begin position="339"/>
        <end position="363"/>
    </location>
</feature>
<proteinExistence type="inferred from homology"/>
<evidence type="ECO:0000256" key="4">
    <source>
        <dbReference type="ARBA" id="ARBA00022538"/>
    </source>
</evidence>
<dbReference type="PANTHER" id="PTHR11827:SF6">
    <property type="entry name" value="SOLUTE CARRIER FAMILY 12 MEMBER 8"/>
    <property type="match status" value="1"/>
</dbReference>
<dbReference type="FunFam" id="1.20.1740.10:FF:000030">
    <property type="entry name" value="solute carrier family 12 member 8"/>
    <property type="match status" value="1"/>
</dbReference>
<protein>
    <recommendedName>
        <fullName evidence="12">Solute carrier family 12 member 8</fullName>
    </recommendedName>
</protein>
<evidence type="ECO:0000256" key="13">
    <source>
        <dbReference type="SAM" id="Phobius"/>
    </source>
</evidence>
<evidence type="ECO:0000256" key="3">
    <source>
        <dbReference type="ARBA" id="ARBA00022448"/>
    </source>
</evidence>
<evidence type="ECO:0000313" key="16">
    <source>
        <dbReference type="Proteomes" id="UP000242457"/>
    </source>
</evidence>
<dbReference type="GO" id="GO:0055064">
    <property type="term" value="P:chloride ion homeostasis"/>
    <property type="evidence" value="ECO:0007669"/>
    <property type="project" value="TreeGrafter"/>
</dbReference>
<comment type="similarity">
    <text evidence="2">Belongs to the SLC12A transporter family.</text>
</comment>
<feature type="transmembrane region" description="Helical" evidence="13">
    <location>
        <begin position="431"/>
        <end position="450"/>
    </location>
</feature>
<feature type="transmembrane region" description="Helical" evidence="13">
    <location>
        <begin position="406"/>
        <end position="425"/>
    </location>
</feature>
<keyword evidence="3" id="KW-0813">Transport</keyword>
<dbReference type="InterPro" id="IPR004841">
    <property type="entry name" value="AA-permease/SLC12A_dom"/>
</dbReference>
<feature type="transmembrane region" description="Helical" evidence="13">
    <location>
        <begin position="82"/>
        <end position="105"/>
    </location>
</feature>
<feature type="transmembrane region" description="Helical" evidence="13">
    <location>
        <begin position="230"/>
        <end position="250"/>
    </location>
</feature>
<feature type="transmembrane region" description="Helical" evidence="13">
    <location>
        <begin position="117"/>
        <end position="141"/>
    </location>
</feature>
<organism evidence="15 16">
    <name type="scientific">Apis cerana cerana</name>
    <name type="common">Oriental honeybee</name>
    <dbReference type="NCBI Taxonomy" id="94128"/>
    <lineage>
        <taxon>Eukaryota</taxon>
        <taxon>Metazoa</taxon>
        <taxon>Ecdysozoa</taxon>
        <taxon>Arthropoda</taxon>
        <taxon>Hexapoda</taxon>
        <taxon>Insecta</taxon>
        <taxon>Pterygota</taxon>
        <taxon>Neoptera</taxon>
        <taxon>Endopterygota</taxon>
        <taxon>Hymenoptera</taxon>
        <taxon>Apocrita</taxon>
        <taxon>Aculeata</taxon>
        <taxon>Apoidea</taxon>
        <taxon>Anthophila</taxon>
        <taxon>Apidae</taxon>
        <taxon>Apis</taxon>
    </lineage>
</organism>
<feature type="domain" description="Amino acid permease/ SLC12A" evidence="14">
    <location>
        <begin position="90"/>
        <end position="450"/>
    </location>
</feature>
<evidence type="ECO:0000256" key="8">
    <source>
        <dbReference type="ARBA" id="ARBA00022989"/>
    </source>
</evidence>
<keyword evidence="9" id="KW-0406">Ion transport</keyword>
<dbReference type="InterPro" id="IPR004842">
    <property type="entry name" value="SLC12A_fam"/>
</dbReference>
<dbReference type="GO" id="GO:0055075">
    <property type="term" value="P:potassium ion homeostasis"/>
    <property type="evidence" value="ECO:0007669"/>
    <property type="project" value="TreeGrafter"/>
</dbReference>
<dbReference type="GO" id="GO:0006884">
    <property type="term" value="P:cell volume homeostasis"/>
    <property type="evidence" value="ECO:0007669"/>
    <property type="project" value="TreeGrafter"/>
</dbReference>
<keyword evidence="5 13" id="KW-0812">Transmembrane</keyword>
<keyword evidence="4" id="KW-0633">Potassium transport</keyword>
<evidence type="ECO:0000256" key="11">
    <source>
        <dbReference type="ARBA" id="ARBA00023214"/>
    </source>
</evidence>
<dbReference type="STRING" id="94128.A0A2A3EIJ1"/>
<keyword evidence="7" id="KW-0630">Potassium</keyword>